<dbReference type="PANTHER" id="PTHR10353">
    <property type="entry name" value="GLYCOSYL HYDROLASE"/>
    <property type="match status" value="1"/>
</dbReference>
<accession>A0AAV7GTP6</accession>
<protein>
    <submittedName>
        <fullName evidence="3">Uncharacterized protein</fullName>
    </submittedName>
</protein>
<gene>
    <name evidence="3" type="ORF">IEQ34_010724</name>
</gene>
<dbReference type="Gene3D" id="3.20.20.80">
    <property type="entry name" value="Glycosidases"/>
    <property type="match status" value="1"/>
</dbReference>
<evidence type="ECO:0000313" key="3">
    <source>
        <dbReference type="EMBL" id="KAH0460061.1"/>
    </source>
</evidence>
<dbReference type="InterPro" id="IPR017853">
    <property type="entry name" value="GH"/>
</dbReference>
<dbReference type="AlphaFoldDB" id="A0AAV7GTP6"/>
<dbReference type="InterPro" id="IPR001360">
    <property type="entry name" value="Glyco_hydro_1"/>
</dbReference>
<dbReference type="Pfam" id="PF00232">
    <property type="entry name" value="Glyco_hydro_1"/>
    <property type="match status" value="1"/>
</dbReference>
<name>A0AAV7GTP6_DENCH</name>
<dbReference type="Proteomes" id="UP000775213">
    <property type="component" value="Unassembled WGS sequence"/>
</dbReference>
<evidence type="ECO:0000256" key="1">
    <source>
        <dbReference type="ARBA" id="ARBA00010838"/>
    </source>
</evidence>
<dbReference type="GO" id="GO:0005975">
    <property type="term" value="P:carbohydrate metabolic process"/>
    <property type="evidence" value="ECO:0007669"/>
    <property type="project" value="InterPro"/>
</dbReference>
<comment type="similarity">
    <text evidence="1 2">Belongs to the glycosyl hydrolase 1 family.</text>
</comment>
<dbReference type="GO" id="GO:0008422">
    <property type="term" value="F:beta-glucosidase activity"/>
    <property type="evidence" value="ECO:0007669"/>
    <property type="project" value="UniProtKB-ARBA"/>
</dbReference>
<evidence type="ECO:0000256" key="2">
    <source>
        <dbReference type="RuleBase" id="RU003690"/>
    </source>
</evidence>
<proteinExistence type="inferred from homology"/>
<reference evidence="3 4" key="1">
    <citation type="journal article" date="2021" name="Hortic Res">
        <title>Chromosome-scale assembly of the Dendrobium chrysotoxum genome enhances the understanding of orchid evolution.</title>
        <authorList>
            <person name="Zhang Y."/>
            <person name="Zhang G.Q."/>
            <person name="Zhang D."/>
            <person name="Liu X.D."/>
            <person name="Xu X.Y."/>
            <person name="Sun W.H."/>
            <person name="Yu X."/>
            <person name="Zhu X."/>
            <person name="Wang Z.W."/>
            <person name="Zhao X."/>
            <person name="Zhong W.Y."/>
            <person name="Chen H."/>
            <person name="Yin W.L."/>
            <person name="Huang T."/>
            <person name="Niu S.C."/>
            <person name="Liu Z.J."/>
        </authorList>
    </citation>
    <scope>NUCLEOTIDE SEQUENCE [LARGE SCALE GENOMIC DNA]</scope>
    <source>
        <strain evidence="3">Lindl</strain>
    </source>
</reference>
<evidence type="ECO:0000313" key="4">
    <source>
        <dbReference type="Proteomes" id="UP000775213"/>
    </source>
</evidence>
<dbReference type="SUPFAM" id="SSF51445">
    <property type="entry name" value="(Trans)glycosidases"/>
    <property type="match status" value="1"/>
</dbReference>
<organism evidence="3 4">
    <name type="scientific">Dendrobium chrysotoxum</name>
    <name type="common">Orchid</name>
    <dbReference type="NCBI Taxonomy" id="161865"/>
    <lineage>
        <taxon>Eukaryota</taxon>
        <taxon>Viridiplantae</taxon>
        <taxon>Streptophyta</taxon>
        <taxon>Embryophyta</taxon>
        <taxon>Tracheophyta</taxon>
        <taxon>Spermatophyta</taxon>
        <taxon>Magnoliopsida</taxon>
        <taxon>Liliopsida</taxon>
        <taxon>Asparagales</taxon>
        <taxon>Orchidaceae</taxon>
        <taxon>Epidendroideae</taxon>
        <taxon>Malaxideae</taxon>
        <taxon>Dendrobiinae</taxon>
        <taxon>Dendrobium</taxon>
    </lineage>
</organism>
<dbReference type="PANTHER" id="PTHR10353:SF306">
    <property type="entry name" value="4-HYDROXY-7-METHOXY-3-OXO-3,4-DIHYDRO-2H-1,4-BENZOXAZIN-2-YL GLUCOSIDEBETA-D-GLUCOSIDASE"/>
    <property type="match status" value="1"/>
</dbReference>
<keyword evidence="4" id="KW-1185">Reference proteome</keyword>
<comment type="caution">
    <text evidence="3">The sequence shown here is derived from an EMBL/GenBank/DDBJ whole genome shotgun (WGS) entry which is preliminary data.</text>
</comment>
<dbReference type="EMBL" id="JAGFBR010000010">
    <property type="protein sequence ID" value="KAH0460061.1"/>
    <property type="molecule type" value="Genomic_DNA"/>
</dbReference>
<sequence>MSFFRILNPILFGEYPNSMKKNAGSRLPSFTYFESQKVKGSCDFISINYYFTLYVADDPVIDKIGPRDSCSDMFAKFTGWICFKTYRNPPIFVHENVLNRDGVDDNEHERTPKFYAYWHHNFLKNGTSIKIENNGK</sequence>